<dbReference type="InterPro" id="IPR040633">
    <property type="entry name" value="Gal_mutarotas_3"/>
</dbReference>
<dbReference type="InterPro" id="IPR008979">
    <property type="entry name" value="Galactose-bd-like_sf"/>
</dbReference>
<proteinExistence type="predicted"/>
<dbReference type="InterPro" id="IPR014718">
    <property type="entry name" value="GH-type_carb-bd"/>
</dbReference>
<reference evidence="4 5" key="1">
    <citation type="submission" date="2017-08" db="EMBL/GenBank/DDBJ databases">
        <title>Substantial Increase in Enzyme Production by Combined Drug-Resistance Mutations in Paenibacillus agaridevorans.</title>
        <authorList>
            <person name="Tanaka Y."/>
            <person name="Funane K."/>
            <person name="Hosaka T."/>
            <person name="Shiwa Y."/>
            <person name="Fujita N."/>
            <person name="Miyazaki T."/>
            <person name="Yoshikawa H."/>
            <person name="Murakami K."/>
            <person name="Kasahara K."/>
            <person name="Inaoka T."/>
            <person name="Hiraga Y."/>
            <person name="Ochi K."/>
        </authorList>
    </citation>
    <scope>NUCLEOTIDE SEQUENCE [LARGE SCALE GENOMIC DNA]</scope>
    <source>
        <strain evidence="4 5">T-3040</strain>
    </source>
</reference>
<protein>
    <recommendedName>
        <fullName evidence="3">SLH domain-containing protein</fullName>
    </recommendedName>
</protein>
<accession>A0A2R5EMD4</accession>
<feature type="chain" id="PRO_5015309922" description="SLH domain-containing protein" evidence="2">
    <location>
        <begin position="35"/>
        <end position="1682"/>
    </location>
</feature>
<evidence type="ECO:0000313" key="4">
    <source>
        <dbReference type="EMBL" id="GBG07275.1"/>
    </source>
</evidence>
<dbReference type="Gene3D" id="2.70.98.10">
    <property type="match status" value="1"/>
</dbReference>
<feature type="signal peptide" evidence="2">
    <location>
        <begin position="1"/>
        <end position="34"/>
    </location>
</feature>
<dbReference type="InterPro" id="IPR001119">
    <property type="entry name" value="SLH_dom"/>
</dbReference>
<dbReference type="Pfam" id="PF17451">
    <property type="entry name" value="Glyco_hyd_101C"/>
    <property type="match status" value="1"/>
</dbReference>
<dbReference type="Pfam" id="PF00395">
    <property type="entry name" value="SLH"/>
    <property type="match status" value="3"/>
</dbReference>
<dbReference type="InterPro" id="IPR040751">
    <property type="entry name" value="SbsC_C"/>
</dbReference>
<organism evidence="4 5">
    <name type="scientific">Paenibacillus agaridevorans</name>
    <dbReference type="NCBI Taxonomy" id="171404"/>
    <lineage>
        <taxon>Bacteria</taxon>
        <taxon>Bacillati</taxon>
        <taxon>Bacillota</taxon>
        <taxon>Bacilli</taxon>
        <taxon>Bacillales</taxon>
        <taxon>Paenibacillaceae</taxon>
        <taxon>Paenibacillus</taxon>
    </lineage>
</organism>
<dbReference type="EMBL" id="BDQX01000085">
    <property type="protein sequence ID" value="GBG07275.1"/>
    <property type="molecule type" value="Genomic_DNA"/>
</dbReference>
<evidence type="ECO:0000259" key="3">
    <source>
        <dbReference type="PROSITE" id="PS51272"/>
    </source>
</evidence>
<dbReference type="Pfam" id="PF18316">
    <property type="entry name" value="S-l_SbsC_C"/>
    <property type="match status" value="3"/>
</dbReference>
<sequence>MRGLKWIRIRKDLAGFLSFSLLALSLGSIQPTYAADEDLPIGNTIESNALVVELDPNYPQVITYTLKDNNGFIEGSEPQANVSDYRISINDVDYAASVTFAVESANSAEYIVTVNDVDLDGAGPLTMRAVTLKYLFMVEGTTLTKKITEITGDDASAPFRVQLKYPIMSVNDATMADTGVAVSNIGGVQSPTLGYTYNQTSDFIWTLQDMYDAYIVYNSDLFRDRHFMEQVAYAFVWNDKAVGGVYTPSSFDRPYTMRLRYNDNAAKTADIYDGVYYHRLVDGHRPQNESELGVLNEVWYESQIHIGQDSNNNGQVDWQDGALWIREQIPQMPEVLREFFNGGNWHQTHGAFPGPGGLSSTFKGFTVVNSSLDHLEEAQRQTFNMTDGVGKQSYEYVGWNGRGHDYGWPSINEIYYNPALGTDAKMAEAKSAMEVYGGDLSFHVNMTDMTTNSNAYLRGNTPHIYGNAEIATDGLQYGTTVFGWDAYQISHYADVKAGYPFNRQDDFVDRFWSPLIIYQDVMIDYPKGEYGKAEERYAKKREIDHWAALGTYAATEYYDAEKRLNGGYIFKVENRAPAVLDSFINAGKTVFHSTRTYQTQPQDYIWGTIYSDTERNGNVNIGYDQNRSAIALTKMTFLYSLLNGYLAQYGIQEYEDTETRTYTRWGDNVIYEYDKATQKITVTNDDVVIARGTDRFIPAFDGTDRIFVYGVEAGHANTWKLPEGWGSYSTLDLFELTSEGRSYVDTIYVNSGQVTLNTKALTGYVLVPSNNNNREVIHGTNLSLHAKVTASSHTEDGYNSTTQSYTGTEFRTITNENAPDGDWTTVLKDMTSTMIDSQGTITYQAVVLGAFTADGVQSSYWTPNINTSVGSVDLADGEAWVEYDLGEYSPINKFVIQEVGADGDKVTSFRIDYFSAPWGKFLPLYSGTNIPLTVIETDTVFTNKIRLVITGAESNSPKISEFEIYGAEQYTRDFNDNLEDDLQIVKGNQLSQLVVSNGELQIQGGEFLAIDNNSPMVEDGIYSFKMKFTGSGGAGAVLRYASPESYTWIGFQSGGAVRMRTFNEDLEEWVERSFSASNTGDGEWHQIDIEYIDQNVWIRIDNIDVYYGELTHPGQEQPILAGKTGFTVWGDAEAAFDNASISISNPESNPVSAIEAQAIIGSTTGSTAIQAAVDAGNRLVLKLSERSMSVPNAGDLAPVGAGITDPYLSGTDISDVSAGVYVGVYEVDSSNQVAGFKLLQLTKENIKAAPVPAKELSATVSQGNAVQTSKVEAVARLGNQLVIQLSSDSIVVPYIGDLAPAGAGVIQSYTSGADISGVSAGQYIGVYEVNSSNQVLGFKLLQLTIDDIKPTPAPELAATVAQGSAMGTSRFNAVVAAGNKLVIQFSFHPIVTPFIGNPAPIGAGVTNPYTSGANLFGVSAGMYVGVYEVDNNNQVLGFKLLQLAEGDIRTTPEPTATPCPTSTPGPTAIPRPTATPGPTPTPTPTSTATVPTTPTLTATPTHAQSFSDVAGHWAEAGIQDAINRGIVTGYSDRTFKPKQQVTRTEFTVMLMRGLKLESQGTSIFFSDASAIAAWAEQAITQAVEAGLISGYEDNTFRPNAIMTRLEMAVIAAKALGLSLEAVSTMGFADDQDIPAWGKAAVAAAKQAGIMKGQLDNRFNPNGLATRAEALTVILRLLDAQVE</sequence>
<evidence type="ECO:0000256" key="2">
    <source>
        <dbReference type="SAM" id="SignalP"/>
    </source>
</evidence>
<dbReference type="PANTHER" id="PTHR43308">
    <property type="entry name" value="OUTER MEMBRANE PROTEIN ALPHA-RELATED"/>
    <property type="match status" value="1"/>
</dbReference>
<feature type="domain" description="SLH" evidence="3">
    <location>
        <begin position="1562"/>
        <end position="1625"/>
    </location>
</feature>
<dbReference type="InterPro" id="IPR035364">
    <property type="entry name" value="Beta_sandwich_GH101"/>
</dbReference>
<dbReference type="PANTHER" id="PTHR43308:SF5">
    <property type="entry name" value="S-LAYER PROTEIN _ PEPTIDOGLYCAN ENDO-BETA-N-ACETYLGLUCOSAMINIDASE"/>
    <property type="match status" value="1"/>
</dbReference>
<dbReference type="Gene3D" id="3.20.20.80">
    <property type="entry name" value="Glycosidases"/>
    <property type="match status" value="1"/>
</dbReference>
<dbReference type="Pfam" id="PF18080">
    <property type="entry name" value="Gal_mutarotas_3"/>
    <property type="match status" value="1"/>
</dbReference>
<dbReference type="Gene3D" id="2.60.120.260">
    <property type="entry name" value="Galactose-binding domain-like"/>
    <property type="match status" value="1"/>
</dbReference>
<dbReference type="SUPFAM" id="SSF49785">
    <property type="entry name" value="Galactose-binding domain-like"/>
    <property type="match status" value="1"/>
</dbReference>
<evidence type="ECO:0000256" key="1">
    <source>
        <dbReference type="SAM" id="MobiDB-lite"/>
    </source>
</evidence>
<feature type="compositionally biased region" description="Pro residues" evidence="1">
    <location>
        <begin position="1455"/>
        <end position="1483"/>
    </location>
</feature>
<dbReference type="GO" id="GO:0030246">
    <property type="term" value="F:carbohydrate binding"/>
    <property type="evidence" value="ECO:0007669"/>
    <property type="project" value="InterPro"/>
</dbReference>
<feature type="compositionally biased region" description="Low complexity" evidence="1">
    <location>
        <begin position="1484"/>
        <end position="1500"/>
    </location>
</feature>
<dbReference type="InterPro" id="IPR013780">
    <property type="entry name" value="Glyco_hydro_b"/>
</dbReference>
<name>A0A2R5EMD4_9BACL</name>
<dbReference type="InterPro" id="IPR051465">
    <property type="entry name" value="Cell_Envelope_Struct_Comp"/>
</dbReference>
<comment type="caution">
    <text evidence="4">The sequence shown here is derived from an EMBL/GenBank/DDBJ whole genome shotgun (WGS) entry which is preliminary data.</text>
</comment>
<dbReference type="PROSITE" id="PS51272">
    <property type="entry name" value="SLH"/>
    <property type="match status" value="3"/>
</dbReference>
<keyword evidence="5" id="KW-1185">Reference proteome</keyword>
<gene>
    <name evidence="4" type="ORF">PAT3040_01823</name>
</gene>
<dbReference type="Proteomes" id="UP000245202">
    <property type="component" value="Unassembled WGS sequence"/>
</dbReference>
<feature type="domain" description="SLH" evidence="3">
    <location>
        <begin position="1627"/>
        <end position="1682"/>
    </location>
</feature>
<feature type="domain" description="SLH" evidence="3">
    <location>
        <begin position="1501"/>
        <end position="1561"/>
    </location>
</feature>
<dbReference type="Gene3D" id="2.60.40.1180">
    <property type="entry name" value="Golgi alpha-mannosidase II"/>
    <property type="match status" value="1"/>
</dbReference>
<evidence type="ECO:0000313" key="5">
    <source>
        <dbReference type="Proteomes" id="UP000245202"/>
    </source>
</evidence>
<dbReference type="RefSeq" id="WP_108992363.1">
    <property type="nucleotide sequence ID" value="NZ_BDQX01000085.1"/>
</dbReference>
<feature type="region of interest" description="Disordered" evidence="1">
    <location>
        <begin position="1449"/>
        <end position="1500"/>
    </location>
</feature>
<keyword evidence="2" id="KW-0732">Signal</keyword>